<name>A0AA35T3G6_GEOBA</name>
<dbReference type="SMART" id="SM00748">
    <property type="entry name" value="HEPN"/>
    <property type="match status" value="1"/>
</dbReference>
<keyword evidence="3" id="KW-1185">Reference proteome</keyword>
<dbReference type="Proteomes" id="UP001174909">
    <property type="component" value="Unassembled WGS sequence"/>
</dbReference>
<dbReference type="Pfam" id="PF05168">
    <property type="entry name" value="HEPN"/>
    <property type="match status" value="1"/>
</dbReference>
<evidence type="ECO:0000313" key="2">
    <source>
        <dbReference type="EMBL" id="CAI8039636.1"/>
    </source>
</evidence>
<dbReference type="InterPro" id="IPR007842">
    <property type="entry name" value="HEPN_dom"/>
</dbReference>
<dbReference type="EMBL" id="CASHTH010003053">
    <property type="protein sequence ID" value="CAI8039636.1"/>
    <property type="molecule type" value="Genomic_DNA"/>
</dbReference>
<dbReference type="AlphaFoldDB" id="A0AA35T3G6"/>
<evidence type="ECO:0000259" key="1">
    <source>
        <dbReference type="PROSITE" id="PS50910"/>
    </source>
</evidence>
<sequence length="205" mass="22981">MDVLPTLGIEKAILTGDMVSGDYSPSSTIDLVFVHETDRPFGRRADFFAYHIGSQVGMRAQVYTPSEFEELQDTLPALAQACKRGRAEQDLDDAGFNREGGRYNVACFLSQQAAEKAVKAYLYRRGAEDVWGNSLIDLCEDAKIFEMFFDTIKADARQLDKYYDITRYPEYLPSGIPSEAFDDVDAERAMELAGIVLQFVSPRVS</sequence>
<evidence type="ECO:0000313" key="3">
    <source>
        <dbReference type="Proteomes" id="UP001174909"/>
    </source>
</evidence>
<protein>
    <recommendedName>
        <fullName evidence="1">HEPN domain-containing protein</fullName>
    </recommendedName>
</protein>
<comment type="caution">
    <text evidence="2">The sequence shown here is derived from an EMBL/GenBank/DDBJ whole genome shotgun (WGS) entry which is preliminary data.</text>
</comment>
<dbReference type="PROSITE" id="PS50910">
    <property type="entry name" value="HEPN"/>
    <property type="match status" value="1"/>
</dbReference>
<organism evidence="2 3">
    <name type="scientific">Geodia barretti</name>
    <name type="common">Barrett's horny sponge</name>
    <dbReference type="NCBI Taxonomy" id="519541"/>
    <lineage>
        <taxon>Eukaryota</taxon>
        <taxon>Metazoa</taxon>
        <taxon>Porifera</taxon>
        <taxon>Demospongiae</taxon>
        <taxon>Heteroscleromorpha</taxon>
        <taxon>Tetractinellida</taxon>
        <taxon>Astrophorina</taxon>
        <taxon>Geodiidae</taxon>
        <taxon>Geodia</taxon>
    </lineage>
</organism>
<reference evidence="2" key="1">
    <citation type="submission" date="2023-03" db="EMBL/GenBank/DDBJ databases">
        <authorList>
            <person name="Steffen K."/>
            <person name="Cardenas P."/>
        </authorList>
    </citation>
    <scope>NUCLEOTIDE SEQUENCE</scope>
</reference>
<dbReference type="SUPFAM" id="SSF81593">
    <property type="entry name" value="Nucleotidyltransferase substrate binding subunit/domain"/>
    <property type="match status" value="1"/>
</dbReference>
<proteinExistence type="predicted"/>
<gene>
    <name evidence="2" type="ORF">GBAR_LOCUS22075</name>
</gene>
<dbReference type="Gene3D" id="1.20.120.330">
    <property type="entry name" value="Nucleotidyltransferases domain 2"/>
    <property type="match status" value="1"/>
</dbReference>
<accession>A0AA35T3G6</accession>
<feature type="domain" description="HEPN" evidence="1">
    <location>
        <begin position="84"/>
        <end position="196"/>
    </location>
</feature>